<dbReference type="InterPro" id="IPR005123">
    <property type="entry name" value="Oxoglu/Fe-dep_dioxygenase_dom"/>
</dbReference>
<evidence type="ECO:0000256" key="6">
    <source>
        <dbReference type="ARBA" id="ARBA00022763"/>
    </source>
</evidence>
<evidence type="ECO:0000256" key="9">
    <source>
        <dbReference type="ARBA" id="ARBA00023002"/>
    </source>
</evidence>
<evidence type="ECO:0000256" key="2">
    <source>
        <dbReference type="ARBA" id="ARBA00004123"/>
    </source>
</evidence>
<evidence type="ECO:0000313" key="28">
    <source>
        <dbReference type="EMBL" id="CAI9717851.1"/>
    </source>
</evidence>
<gene>
    <name evidence="28" type="ORF">OCTVUL_1B018672</name>
</gene>
<reference evidence="28" key="1">
    <citation type="submission" date="2023-08" db="EMBL/GenBank/DDBJ databases">
        <authorList>
            <person name="Alioto T."/>
            <person name="Alioto T."/>
            <person name="Gomez Garrido J."/>
        </authorList>
    </citation>
    <scope>NUCLEOTIDE SEQUENCE</scope>
</reference>
<dbReference type="GO" id="GO:0035516">
    <property type="term" value="F:broad specificity oxidative DNA demethylase activity"/>
    <property type="evidence" value="ECO:0007669"/>
    <property type="project" value="UniProtKB-EC"/>
</dbReference>
<comment type="subunit">
    <text evidence="21">Interacts with the ASCC complex composed of ASCC1, ASCC2 and ASCC3. Interacts directly with ASCC3, and is thereby recruited to the ASCC complex. Interacts with OTUD4; the interaction is direct. Interacts with USP7 and USP9X.</text>
</comment>
<keyword evidence="10" id="KW-0408">Iron</keyword>
<evidence type="ECO:0000256" key="12">
    <source>
        <dbReference type="ARBA" id="ARBA00023204"/>
    </source>
</evidence>
<evidence type="ECO:0000256" key="8">
    <source>
        <dbReference type="ARBA" id="ARBA00022964"/>
    </source>
</evidence>
<feature type="compositionally biased region" description="Basic and acidic residues" evidence="26">
    <location>
        <begin position="43"/>
        <end position="53"/>
    </location>
</feature>
<evidence type="ECO:0000256" key="3">
    <source>
        <dbReference type="ARBA" id="ARBA00004496"/>
    </source>
</evidence>
<dbReference type="SUPFAM" id="SSF51197">
    <property type="entry name" value="Clavaminate synthase-like"/>
    <property type="match status" value="1"/>
</dbReference>
<evidence type="ECO:0000256" key="4">
    <source>
        <dbReference type="ARBA" id="ARBA00022490"/>
    </source>
</evidence>
<dbReference type="PANTHER" id="PTHR31212:SF4">
    <property type="entry name" value="ALPHA-KETOGLUTARATE-DEPENDENT DIOXYGENASE ALKB HOMOLOG 3"/>
    <property type="match status" value="1"/>
</dbReference>
<keyword evidence="13" id="KW-0539">Nucleus</keyword>
<evidence type="ECO:0000256" key="26">
    <source>
        <dbReference type="SAM" id="MobiDB-lite"/>
    </source>
</evidence>
<dbReference type="GO" id="GO:1990930">
    <property type="term" value="F:mRNA N1-methyladenosine dioxygenase activity"/>
    <property type="evidence" value="ECO:0007669"/>
    <property type="project" value="UniProtKB-EC"/>
</dbReference>
<keyword evidence="29" id="KW-1185">Reference proteome</keyword>
<comment type="cofactor">
    <cofactor evidence="1">
        <name>Fe(2+)</name>
        <dbReference type="ChEBI" id="CHEBI:29033"/>
    </cofactor>
</comment>
<dbReference type="EMBL" id="OX597815">
    <property type="protein sequence ID" value="CAI9717851.1"/>
    <property type="molecule type" value="Genomic_DNA"/>
</dbReference>
<dbReference type="FunFam" id="2.60.120.590:FF:000003">
    <property type="entry name" value="alpha-ketoglutarate-dependent dioxygenase alkB homolog 3"/>
    <property type="match status" value="1"/>
</dbReference>
<comment type="catalytic activity">
    <reaction evidence="17">
        <text>an N(3)-methyl-2'-deoxycytidine in single-stranded DNA + 2-oxoglutarate + O2 = a 2'-deoxycytidine in single-stranded DNA + formaldehyde + succinate + CO2 + H(+)</text>
        <dbReference type="Rhea" id="RHEA:70435"/>
        <dbReference type="Rhea" id="RHEA-COMP:12846"/>
        <dbReference type="Rhea" id="RHEA-COMP:17894"/>
        <dbReference type="ChEBI" id="CHEBI:15378"/>
        <dbReference type="ChEBI" id="CHEBI:15379"/>
        <dbReference type="ChEBI" id="CHEBI:16526"/>
        <dbReference type="ChEBI" id="CHEBI:16810"/>
        <dbReference type="ChEBI" id="CHEBI:16842"/>
        <dbReference type="ChEBI" id="CHEBI:30031"/>
        <dbReference type="ChEBI" id="CHEBI:85452"/>
        <dbReference type="ChEBI" id="CHEBI:139075"/>
    </reaction>
    <physiologicalReaction direction="left-to-right" evidence="17">
        <dbReference type="Rhea" id="RHEA:70436"/>
    </physiologicalReaction>
</comment>
<dbReference type="Proteomes" id="UP001162480">
    <property type="component" value="Chromosome 2"/>
</dbReference>
<dbReference type="Pfam" id="PF13532">
    <property type="entry name" value="2OG-FeII_Oxy_2"/>
    <property type="match status" value="1"/>
</dbReference>
<comment type="catalytic activity">
    <reaction evidence="15">
        <text>an N(1)-methyladenosine in mRNA + 2-oxoglutarate + O2 = an adenosine in mRNA + formaldehyde + succinate + CO2</text>
        <dbReference type="Rhea" id="RHEA:49516"/>
        <dbReference type="Rhea" id="RHEA-COMP:12414"/>
        <dbReference type="Rhea" id="RHEA-COMP:12415"/>
        <dbReference type="ChEBI" id="CHEBI:15379"/>
        <dbReference type="ChEBI" id="CHEBI:16526"/>
        <dbReference type="ChEBI" id="CHEBI:16810"/>
        <dbReference type="ChEBI" id="CHEBI:16842"/>
        <dbReference type="ChEBI" id="CHEBI:30031"/>
        <dbReference type="ChEBI" id="CHEBI:74411"/>
        <dbReference type="ChEBI" id="CHEBI:74491"/>
        <dbReference type="EC" id="1.14.11.54"/>
    </reaction>
</comment>
<keyword evidence="11" id="KW-0558">Oxidation</keyword>
<sequence>MSSDKRRRARIQGGWSSASNNNTGKKLPQPKRPPVSFNTLNDQDNKEDSSKQEEYAQFLFTGSSNKFREKPPVKTITEHGIHDISASENGVSRIRFFPSFIEEKEADRIFRTLLHDLPWKQASDVLPNGSKFLQPRLTAWYGDLPYSYSGQTHQPNAKWHPTLQTIREHLQQSLGILFNSMLANLYRDGHDSVGWHTDKNPAIGDQPTIASLSFGDGRMFELRRNPPPEENGDYTYMEHVNVPVTNGCLLTMEGALQHDWQHRVPKEYHERGARINLTFRLTIPG</sequence>
<evidence type="ECO:0000256" key="24">
    <source>
        <dbReference type="ARBA" id="ARBA00071421"/>
    </source>
</evidence>
<evidence type="ECO:0000256" key="25">
    <source>
        <dbReference type="ARBA" id="ARBA00077988"/>
    </source>
</evidence>
<evidence type="ECO:0000256" key="1">
    <source>
        <dbReference type="ARBA" id="ARBA00001954"/>
    </source>
</evidence>
<keyword evidence="6" id="KW-0227">DNA damage</keyword>
<feature type="region of interest" description="Disordered" evidence="26">
    <location>
        <begin position="1"/>
        <end position="53"/>
    </location>
</feature>
<dbReference type="PROSITE" id="PS51471">
    <property type="entry name" value="FE2OG_OXY"/>
    <property type="match status" value="1"/>
</dbReference>
<evidence type="ECO:0000256" key="20">
    <source>
        <dbReference type="ARBA" id="ARBA00054625"/>
    </source>
</evidence>
<dbReference type="Gene3D" id="2.60.120.590">
    <property type="entry name" value="Alpha-ketoglutarate-dependent dioxygenase AlkB-like"/>
    <property type="match status" value="1"/>
</dbReference>
<dbReference type="EC" id="1.14.11.54" evidence="22"/>
<evidence type="ECO:0000256" key="19">
    <source>
        <dbReference type="ARBA" id="ARBA00053025"/>
    </source>
</evidence>
<evidence type="ECO:0000256" key="16">
    <source>
        <dbReference type="ARBA" id="ARBA00051010"/>
    </source>
</evidence>
<keyword evidence="4" id="KW-0963">Cytoplasm</keyword>
<comment type="function">
    <text evidence="20">Dioxygenase that mediates demethylation of DNA and RNA containing 1-methyladenosine (m1A). Repairs alkylated DNA containing 1-methyladenosine (m1A) and 3-methylcytosine (m3C) by oxidative demethylation. Has a strong preference for single-stranded DNA. Able to process alkylated m3C within double-stranded regions via its interaction with ASCC3, which promotes DNA unwinding to generate single-stranded substrate needed for ALKBH3. Can repair exocyclic 3,N4-ethenocytosine adducs in single-stranded DNA. Also acts on RNA. Demethylates N(1)-methyladenosine (m1A) RNA, an epigenetic internal modification of messenger RNAs (mRNAs) highly enriched within 5'-untranslated regions (UTRs) and in the vicinity of start codons. Requires molecular oxygen, alpha-ketoglutarate and iron.</text>
</comment>
<evidence type="ECO:0000256" key="17">
    <source>
        <dbReference type="ARBA" id="ARBA00051165"/>
    </source>
</evidence>
<comment type="subcellular location">
    <subcellularLocation>
        <location evidence="3">Cytoplasm</location>
    </subcellularLocation>
    <subcellularLocation>
        <location evidence="2">Nucleus</location>
    </subcellularLocation>
</comment>
<feature type="compositionally biased region" description="Polar residues" evidence="26">
    <location>
        <begin position="14"/>
        <end position="24"/>
    </location>
</feature>
<dbReference type="GO" id="GO:0046872">
    <property type="term" value="F:metal ion binding"/>
    <property type="evidence" value="ECO:0007669"/>
    <property type="project" value="UniProtKB-KW"/>
</dbReference>
<dbReference type="InterPro" id="IPR032854">
    <property type="entry name" value="ALKBH3"/>
</dbReference>
<dbReference type="AlphaFoldDB" id="A0AA36ALY3"/>
<accession>A0AA36ALY3</accession>
<dbReference type="EC" id="1.14.11.33" evidence="23"/>
<keyword evidence="9" id="KW-0560">Oxidoreductase</keyword>
<keyword evidence="14" id="KW-0379">Hydroxylation</keyword>
<comment type="catalytic activity">
    <reaction evidence="18">
        <text>a 3,N(4)-etheno-2'-deoxycytidine in single-stranded DNA + 2-oxoglutarate + O2 + H2O = a 2'-deoxycytidine in single-stranded DNA + glyoxal + succinate + CO2</text>
        <dbReference type="Rhea" id="RHEA:70471"/>
        <dbReference type="Rhea" id="RHEA-COMP:12846"/>
        <dbReference type="Rhea" id="RHEA-COMP:17906"/>
        <dbReference type="ChEBI" id="CHEBI:15377"/>
        <dbReference type="ChEBI" id="CHEBI:15379"/>
        <dbReference type="ChEBI" id="CHEBI:16526"/>
        <dbReference type="ChEBI" id="CHEBI:16810"/>
        <dbReference type="ChEBI" id="CHEBI:30031"/>
        <dbReference type="ChEBI" id="CHEBI:34779"/>
        <dbReference type="ChEBI" id="CHEBI:85452"/>
        <dbReference type="ChEBI" id="CHEBI:189585"/>
    </reaction>
    <physiologicalReaction direction="left-to-right" evidence="18">
        <dbReference type="Rhea" id="RHEA:70472"/>
    </physiologicalReaction>
</comment>
<dbReference type="GO" id="GO:0005739">
    <property type="term" value="C:mitochondrion"/>
    <property type="evidence" value="ECO:0007669"/>
    <property type="project" value="TreeGrafter"/>
</dbReference>
<evidence type="ECO:0000256" key="21">
    <source>
        <dbReference type="ARBA" id="ARBA00064884"/>
    </source>
</evidence>
<dbReference type="PANTHER" id="PTHR31212">
    <property type="entry name" value="ALPHA-KETOGLUTARATE-DEPENDENT DIOXYGENASE ALKB HOMOLOG 3"/>
    <property type="match status" value="1"/>
</dbReference>
<evidence type="ECO:0000259" key="27">
    <source>
        <dbReference type="PROSITE" id="PS51471"/>
    </source>
</evidence>
<dbReference type="InterPro" id="IPR027450">
    <property type="entry name" value="AlkB-like"/>
</dbReference>
<evidence type="ECO:0000256" key="11">
    <source>
        <dbReference type="ARBA" id="ARBA00023097"/>
    </source>
</evidence>
<comment type="catalytic activity">
    <reaction evidence="19">
        <text>a methylated nucleobase within DNA + 2-oxoglutarate + O2 = a nucleobase within DNA + formaldehyde + succinate + CO2</text>
        <dbReference type="Rhea" id="RHEA:30299"/>
        <dbReference type="Rhea" id="RHEA-COMP:12192"/>
        <dbReference type="Rhea" id="RHEA-COMP:12193"/>
        <dbReference type="ChEBI" id="CHEBI:15379"/>
        <dbReference type="ChEBI" id="CHEBI:16526"/>
        <dbReference type="ChEBI" id="CHEBI:16810"/>
        <dbReference type="ChEBI" id="CHEBI:16842"/>
        <dbReference type="ChEBI" id="CHEBI:30031"/>
        <dbReference type="ChEBI" id="CHEBI:32875"/>
        <dbReference type="ChEBI" id="CHEBI:64428"/>
        <dbReference type="EC" id="1.14.11.33"/>
    </reaction>
    <physiologicalReaction direction="left-to-right" evidence="19">
        <dbReference type="Rhea" id="RHEA:30300"/>
    </physiologicalReaction>
</comment>
<keyword evidence="7" id="KW-0832">Ubl conjugation</keyword>
<evidence type="ECO:0000256" key="13">
    <source>
        <dbReference type="ARBA" id="ARBA00023242"/>
    </source>
</evidence>
<keyword evidence="12" id="KW-0234">DNA repair</keyword>
<dbReference type="GO" id="GO:0005654">
    <property type="term" value="C:nucleoplasm"/>
    <property type="evidence" value="ECO:0007669"/>
    <property type="project" value="TreeGrafter"/>
</dbReference>
<evidence type="ECO:0000256" key="14">
    <source>
        <dbReference type="ARBA" id="ARBA00023278"/>
    </source>
</evidence>
<evidence type="ECO:0000256" key="5">
    <source>
        <dbReference type="ARBA" id="ARBA00022723"/>
    </source>
</evidence>
<evidence type="ECO:0000256" key="7">
    <source>
        <dbReference type="ARBA" id="ARBA00022843"/>
    </source>
</evidence>
<dbReference type="InterPro" id="IPR037151">
    <property type="entry name" value="AlkB-like_sf"/>
</dbReference>
<protein>
    <recommendedName>
        <fullName evidence="24">Alpha-ketoglutarate-dependent dioxygenase alkB homolog 3</fullName>
        <ecNumber evidence="23">1.14.11.33</ecNumber>
        <ecNumber evidence="22">1.14.11.54</ecNumber>
    </recommendedName>
    <alternativeName>
        <fullName evidence="25">Alkylated DNA repair protein alkB homolog 3</fullName>
    </alternativeName>
</protein>
<dbReference type="GO" id="GO:0006307">
    <property type="term" value="P:DNA alkylation repair"/>
    <property type="evidence" value="ECO:0007669"/>
    <property type="project" value="InterPro"/>
</dbReference>
<name>A0AA36ALY3_OCTVU</name>
<evidence type="ECO:0000256" key="22">
    <source>
        <dbReference type="ARBA" id="ARBA00066588"/>
    </source>
</evidence>
<keyword evidence="5" id="KW-0479">Metal-binding</keyword>
<comment type="catalytic activity">
    <reaction evidence="16">
        <text>an N(1)-methyl-2'-deoxyadenosine in single-stranded DNA + 2-oxoglutarate + O2 = a 2'-deoxyadenosine in single-stranded DNA + formaldehyde + succinate + CO2 + H(+)</text>
        <dbReference type="Rhea" id="RHEA:70447"/>
        <dbReference type="Rhea" id="RHEA-COMP:17895"/>
        <dbReference type="Rhea" id="RHEA-COMP:17896"/>
        <dbReference type="ChEBI" id="CHEBI:15378"/>
        <dbReference type="ChEBI" id="CHEBI:15379"/>
        <dbReference type="ChEBI" id="CHEBI:16526"/>
        <dbReference type="ChEBI" id="CHEBI:16810"/>
        <dbReference type="ChEBI" id="CHEBI:16842"/>
        <dbReference type="ChEBI" id="CHEBI:30031"/>
        <dbReference type="ChEBI" id="CHEBI:90615"/>
        <dbReference type="ChEBI" id="CHEBI:139096"/>
    </reaction>
    <physiologicalReaction direction="left-to-right" evidence="16">
        <dbReference type="Rhea" id="RHEA:70448"/>
    </physiologicalReaction>
</comment>
<proteinExistence type="predicted"/>
<evidence type="ECO:0000256" key="23">
    <source>
        <dbReference type="ARBA" id="ARBA00066725"/>
    </source>
</evidence>
<feature type="domain" description="Fe2OG dioxygenase" evidence="27">
    <location>
        <begin position="177"/>
        <end position="283"/>
    </location>
</feature>
<evidence type="ECO:0000256" key="15">
    <source>
        <dbReference type="ARBA" id="ARBA00050870"/>
    </source>
</evidence>
<evidence type="ECO:0000256" key="10">
    <source>
        <dbReference type="ARBA" id="ARBA00023004"/>
    </source>
</evidence>
<keyword evidence="8" id="KW-0223">Dioxygenase</keyword>
<evidence type="ECO:0000313" key="29">
    <source>
        <dbReference type="Proteomes" id="UP001162480"/>
    </source>
</evidence>
<evidence type="ECO:0000256" key="18">
    <source>
        <dbReference type="ARBA" id="ARBA00052597"/>
    </source>
</evidence>
<feature type="compositionally biased region" description="Basic residues" evidence="26">
    <location>
        <begin position="1"/>
        <end position="10"/>
    </location>
</feature>
<organism evidence="28 29">
    <name type="scientific">Octopus vulgaris</name>
    <name type="common">Common octopus</name>
    <dbReference type="NCBI Taxonomy" id="6645"/>
    <lineage>
        <taxon>Eukaryota</taxon>
        <taxon>Metazoa</taxon>
        <taxon>Spiralia</taxon>
        <taxon>Lophotrochozoa</taxon>
        <taxon>Mollusca</taxon>
        <taxon>Cephalopoda</taxon>
        <taxon>Coleoidea</taxon>
        <taxon>Octopodiformes</taxon>
        <taxon>Octopoda</taxon>
        <taxon>Incirrata</taxon>
        <taxon>Octopodidae</taxon>
        <taxon>Octopus</taxon>
    </lineage>
</organism>